<keyword evidence="2" id="KW-0238">DNA-binding</keyword>
<reference evidence="5 6" key="1">
    <citation type="submission" date="2023-07" db="EMBL/GenBank/DDBJ databases">
        <title>Sequencing the genomes of 1000 actinobacteria strains.</title>
        <authorList>
            <person name="Klenk H.-P."/>
        </authorList>
    </citation>
    <scope>NUCLEOTIDE SEQUENCE [LARGE SCALE GENOMIC DNA]</scope>
    <source>
        <strain evidence="5 6">DSM 44710</strain>
    </source>
</reference>
<feature type="domain" description="HTH araC/xylS-type" evidence="4">
    <location>
        <begin position="217"/>
        <end position="316"/>
    </location>
</feature>
<keyword evidence="6" id="KW-1185">Reference proteome</keyword>
<dbReference type="Proteomes" id="UP001240984">
    <property type="component" value="Unassembled WGS sequence"/>
</dbReference>
<dbReference type="InterPro" id="IPR009057">
    <property type="entry name" value="Homeodomain-like_sf"/>
</dbReference>
<name>A0ABT9MRX0_9ACTN</name>
<evidence type="ECO:0000256" key="1">
    <source>
        <dbReference type="ARBA" id="ARBA00023015"/>
    </source>
</evidence>
<accession>A0ABT9MRX0</accession>
<dbReference type="PROSITE" id="PS01124">
    <property type="entry name" value="HTH_ARAC_FAMILY_2"/>
    <property type="match status" value="1"/>
</dbReference>
<dbReference type="InterPro" id="IPR050204">
    <property type="entry name" value="AraC_XylS_family_regulators"/>
</dbReference>
<evidence type="ECO:0000313" key="6">
    <source>
        <dbReference type="Proteomes" id="UP001240984"/>
    </source>
</evidence>
<organism evidence="5 6">
    <name type="scientific">Catenuloplanes nepalensis</name>
    <dbReference type="NCBI Taxonomy" id="587533"/>
    <lineage>
        <taxon>Bacteria</taxon>
        <taxon>Bacillati</taxon>
        <taxon>Actinomycetota</taxon>
        <taxon>Actinomycetes</taxon>
        <taxon>Micromonosporales</taxon>
        <taxon>Micromonosporaceae</taxon>
        <taxon>Catenuloplanes</taxon>
    </lineage>
</organism>
<proteinExistence type="predicted"/>
<evidence type="ECO:0000256" key="2">
    <source>
        <dbReference type="ARBA" id="ARBA00023125"/>
    </source>
</evidence>
<dbReference type="EMBL" id="JAUSRA010000001">
    <property type="protein sequence ID" value="MDP9794186.1"/>
    <property type="molecule type" value="Genomic_DNA"/>
</dbReference>
<protein>
    <submittedName>
        <fullName evidence="5">AraC-like DNA-binding protein</fullName>
    </submittedName>
</protein>
<sequence>MSQDKRTYAVDVTVPGGRRDAMDLLRHDWAAQVGDAIPIPPSQPVGDDAYRIRIRHVKLAGVVVEDIYSETILGGTGGTFNHLNDRLVLHMVHRGRWFFARANGRGETAHAPAGRFVARYNDPSWNFGIAARTSSRVLILPATGLRPLIGDDAVAGPIAAGPVRLLNAYVDAARQVLDDLPGEGVTAARDALVELVRGTLTGRPDPDEPLLTPALAAAARAVAEDLLAEPGLNPALIARQLHVSPRTLHRAFADGEPLMAYVRRRRVERALADLVTFGATLTVTEAGVRWGFTDGSHFVRACRALHGKPPRRYLREG</sequence>
<evidence type="ECO:0000256" key="3">
    <source>
        <dbReference type="ARBA" id="ARBA00023163"/>
    </source>
</evidence>
<evidence type="ECO:0000259" key="4">
    <source>
        <dbReference type="PROSITE" id="PS01124"/>
    </source>
</evidence>
<dbReference type="SMART" id="SM00342">
    <property type="entry name" value="HTH_ARAC"/>
    <property type="match status" value="1"/>
</dbReference>
<keyword evidence="1" id="KW-0805">Transcription regulation</keyword>
<comment type="caution">
    <text evidence="5">The sequence shown here is derived from an EMBL/GenBank/DDBJ whole genome shotgun (WGS) entry which is preliminary data.</text>
</comment>
<dbReference type="PANTHER" id="PTHR46796">
    <property type="entry name" value="HTH-TYPE TRANSCRIPTIONAL ACTIVATOR RHAS-RELATED"/>
    <property type="match status" value="1"/>
</dbReference>
<dbReference type="RefSeq" id="WP_306829320.1">
    <property type="nucleotide sequence ID" value="NZ_JAUSRA010000001.1"/>
</dbReference>
<evidence type="ECO:0000313" key="5">
    <source>
        <dbReference type="EMBL" id="MDP9794186.1"/>
    </source>
</evidence>
<keyword evidence="3" id="KW-0804">Transcription</keyword>
<dbReference type="SUPFAM" id="SSF46689">
    <property type="entry name" value="Homeodomain-like"/>
    <property type="match status" value="1"/>
</dbReference>
<dbReference type="Gene3D" id="1.10.10.60">
    <property type="entry name" value="Homeodomain-like"/>
    <property type="match status" value="1"/>
</dbReference>
<dbReference type="InterPro" id="IPR018060">
    <property type="entry name" value="HTH_AraC"/>
</dbReference>
<gene>
    <name evidence="5" type="ORF">J2S43_002698</name>
</gene>
<dbReference type="Pfam" id="PF12833">
    <property type="entry name" value="HTH_18"/>
    <property type="match status" value="1"/>
</dbReference>